<dbReference type="EMBL" id="CP003221">
    <property type="protein sequence ID" value="EGJ48773.1"/>
    <property type="molecule type" value="Genomic_DNA"/>
</dbReference>
<dbReference type="PANTHER" id="PTHR37689">
    <property type="entry name" value="PROTEIN FDHE"/>
    <property type="match status" value="1"/>
</dbReference>
<dbReference type="STRING" id="690850.Desaf_0418"/>
<dbReference type="KEGG" id="daf:Desaf_0418"/>
<dbReference type="RefSeq" id="WP_014258621.1">
    <property type="nucleotide sequence ID" value="NC_016629.1"/>
</dbReference>
<dbReference type="Proteomes" id="UP000007844">
    <property type="component" value="Chromosome"/>
</dbReference>
<evidence type="ECO:0000313" key="2">
    <source>
        <dbReference type="Proteomes" id="UP000007844"/>
    </source>
</evidence>
<dbReference type="CDD" id="cd16341">
    <property type="entry name" value="FdhE"/>
    <property type="match status" value="1"/>
</dbReference>
<dbReference type="AlphaFoldDB" id="F3YVN7"/>
<gene>
    <name evidence="1" type="ORF">Desaf_0418</name>
</gene>
<organism evidence="1 2">
    <name type="scientific">Desulfocurvibacter africanus subsp. africanus str. Walvis Bay</name>
    <dbReference type="NCBI Taxonomy" id="690850"/>
    <lineage>
        <taxon>Bacteria</taxon>
        <taxon>Pseudomonadati</taxon>
        <taxon>Thermodesulfobacteriota</taxon>
        <taxon>Desulfovibrionia</taxon>
        <taxon>Desulfovibrionales</taxon>
        <taxon>Desulfovibrionaceae</taxon>
        <taxon>Desulfocurvibacter</taxon>
    </lineage>
</organism>
<dbReference type="GO" id="GO:0051604">
    <property type="term" value="P:protein maturation"/>
    <property type="evidence" value="ECO:0007669"/>
    <property type="project" value="TreeGrafter"/>
</dbReference>
<sequence length="312" mass="33154">MQTESQAIQPDPRVIEAVEALSNRRPALVPLLAAFGGLLAHKAALAERLADSIPQGAVCVDPARLAQGVPLLAGADLSALREALNKAVVVFLPLLAEAFPALNIELSHVAVGLDHPDQERADVAALARHLLDGNEEALAQAAEGMNVPAGVLVFALRGVLGPVLAAVDESVRARMTGITWTKGFCPVCGSLPGLAALSKVGDLGSEFLRGGGGQKHLHCSLCGHDWRIARGMCPVCENSDKDQREYFRVEGETVEKVDICLKCGLYVPCVDLRELGGEPPLEVLSLGMAHLDILARQKGYRPAAWLPWNQID</sequence>
<reference evidence="1 2" key="1">
    <citation type="journal article" date="2011" name="J. Bacteriol.">
        <title>Genome sequence of the mercury-methylating and pleomorphic Desulfovibrio africanus Strain Walvis Bay.</title>
        <authorList>
            <person name="Brown S.D."/>
            <person name="Wall J.D."/>
            <person name="Kucken A.M."/>
            <person name="Gilmour C.C."/>
            <person name="Podar M."/>
            <person name="Brandt C.C."/>
            <person name="Teshima H."/>
            <person name="Detter J.C."/>
            <person name="Han C.S."/>
            <person name="Land M.L."/>
            <person name="Lucas S."/>
            <person name="Han J."/>
            <person name="Pennacchio L."/>
            <person name="Nolan M."/>
            <person name="Pitluck S."/>
            <person name="Woyke T."/>
            <person name="Goodwin L."/>
            <person name="Palumbo A.V."/>
            <person name="Elias D.A."/>
        </authorList>
    </citation>
    <scope>NUCLEOTIDE SEQUENCE [LARGE SCALE GENOMIC DNA]</scope>
    <source>
        <strain evidence="1 2">Walvis Bay</strain>
    </source>
</reference>
<dbReference type="Gene3D" id="3.90.1670.10">
    <property type="entry name" value="FdhE-like domain"/>
    <property type="match status" value="1"/>
</dbReference>
<proteinExistence type="predicted"/>
<dbReference type="eggNOG" id="COG3058">
    <property type="taxonomic scope" value="Bacteria"/>
</dbReference>
<dbReference type="SUPFAM" id="SSF144020">
    <property type="entry name" value="FdhE-like"/>
    <property type="match status" value="1"/>
</dbReference>
<protein>
    <submittedName>
        <fullName evidence="1">Formate dehydrogenase accessory protein</fullName>
    </submittedName>
</protein>
<keyword evidence="2" id="KW-1185">Reference proteome</keyword>
<evidence type="ECO:0000313" key="1">
    <source>
        <dbReference type="EMBL" id="EGJ48773.1"/>
    </source>
</evidence>
<dbReference type="PANTHER" id="PTHR37689:SF1">
    <property type="entry name" value="PROTEIN FDHE"/>
    <property type="match status" value="1"/>
</dbReference>
<name>F3YVN7_DESAF</name>
<dbReference type="InterPro" id="IPR024064">
    <property type="entry name" value="FdhE-like_sf"/>
</dbReference>
<accession>F3YVN7</accession>
<dbReference type="GO" id="GO:0008199">
    <property type="term" value="F:ferric iron binding"/>
    <property type="evidence" value="ECO:0007669"/>
    <property type="project" value="TreeGrafter"/>
</dbReference>
<dbReference type="GO" id="GO:0005829">
    <property type="term" value="C:cytosol"/>
    <property type="evidence" value="ECO:0007669"/>
    <property type="project" value="TreeGrafter"/>
</dbReference>
<dbReference type="HOGENOM" id="CLU_071015_0_0_7"/>
<dbReference type="InterPro" id="IPR006452">
    <property type="entry name" value="Formate_DH_accessory"/>
</dbReference>